<dbReference type="Proteomes" id="UP000198327">
    <property type="component" value="Unassembled WGS sequence"/>
</dbReference>
<dbReference type="PANTHER" id="PTHR43201">
    <property type="entry name" value="ACYL-COA SYNTHETASE"/>
    <property type="match status" value="1"/>
</dbReference>
<feature type="domain" description="AMP-dependent synthetase/ligase" evidence="1">
    <location>
        <begin position="12"/>
        <end position="358"/>
    </location>
</feature>
<accession>A0A239MZY2</accession>
<sequence>MRASSRHLPGLLEAAAAEAPDIPLVTFIGDRTYTRSELLANVMQVAGGLHDAGLQPGDRVAIMVGNRIEFLSTYLAVSALGAVSVPLNTALQGDVLEYMLSSVGPCRLVYEDVYAAQILPAVESSSAVTDSWCIGVPRAKAASFESLGATAPLPKSHAAQASDLVSILFTSGTTGPSKGVMWSHETAVHAAEVSTWVMGYTDDDVVYTCLPLFHINAPFTRFFAALQQRASVVVAERFSARAFWQQIRDHDATVTNMLGAIGSILWRQDPLPQEKEQKLRLAMVVPFPVGNAAEFEARFGMRITELYGSTDIALPVGVPFGHSRPGSCGIATPGWEVMLVDADDQPVGQGEPGEMVTRPSRAFVGQLGYWNMPDKTWEAHRNCWFHTGDVLRQDDEGWFYYLDRAKDALRVSGRTCRRSKSNRF</sequence>
<evidence type="ECO:0000313" key="3">
    <source>
        <dbReference type="Proteomes" id="UP000198327"/>
    </source>
</evidence>
<dbReference type="PANTHER" id="PTHR43201:SF32">
    <property type="entry name" value="2-SUCCINYLBENZOATE--COA LIGASE, CHLOROPLASTIC_PEROXISOMAL"/>
    <property type="match status" value="1"/>
</dbReference>
<keyword evidence="3" id="KW-1185">Reference proteome</keyword>
<organism evidence="2 3">
    <name type="scientific">Rhodococcoides kyotonense</name>
    <dbReference type="NCBI Taxonomy" id="398843"/>
    <lineage>
        <taxon>Bacteria</taxon>
        <taxon>Bacillati</taxon>
        <taxon>Actinomycetota</taxon>
        <taxon>Actinomycetes</taxon>
        <taxon>Mycobacteriales</taxon>
        <taxon>Nocardiaceae</taxon>
        <taxon>Rhodococcoides</taxon>
    </lineage>
</organism>
<dbReference type="EMBL" id="FZOW01000024">
    <property type="protein sequence ID" value="SNT47498.1"/>
    <property type="molecule type" value="Genomic_DNA"/>
</dbReference>
<dbReference type="GO" id="GO:0031956">
    <property type="term" value="F:medium-chain fatty acid-CoA ligase activity"/>
    <property type="evidence" value="ECO:0007669"/>
    <property type="project" value="TreeGrafter"/>
</dbReference>
<proteinExistence type="predicted"/>
<dbReference type="Gene3D" id="3.40.50.12780">
    <property type="entry name" value="N-terminal domain of ligase-like"/>
    <property type="match status" value="1"/>
</dbReference>
<dbReference type="RefSeq" id="WP_089252030.1">
    <property type="nucleotide sequence ID" value="NZ_FZOW01000024.1"/>
</dbReference>
<dbReference type="InterPro" id="IPR000873">
    <property type="entry name" value="AMP-dep_synth/lig_dom"/>
</dbReference>
<gene>
    <name evidence="2" type="ORF">SAMN05421642_12461</name>
</gene>
<dbReference type="GO" id="GO:0006631">
    <property type="term" value="P:fatty acid metabolic process"/>
    <property type="evidence" value="ECO:0007669"/>
    <property type="project" value="TreeGrafter"/>
</dbReference>
<keyword evidence="2" id="KW-0436">Ligase</keyword>
<dbReference type="InterPro" id="IPR020845">
    <property type="entry name" value="AMP-binding_CS"/>
</dbReference>
<evidence type="ECO:0000259" key="1">
    <source>
        <dbReference type="Pfam" id="PF00501"/>
    </source>
</evidence>
<evidence type="ECO:0000313" key="2">
    <source>
        <dbReference type="EMBL" id="SNT47498.1"/>
    </source>
</evidence>
<dbReference type="OrthoDB" id="2579187at2"/>
<dbReference type="PROSITE" id="PS00455">
    <property type="entry name" value="AMP_BINDING"/>
    <property type="match status" value="1"/>
</dbReference>
<dbReference type="SUPFAM" id="SSF56801">
    <property type="entry name" value="Acetyl-CoA synthetase-like"/>
    <property type="match status" value="1"/>
</dbReference>
<dbReference type="InterPro" id="IPR042099">
    <property type="entry name" value="ANL_N_sf"/>
</dbReference>
<reference evidence="3" key="1">
    <citation type="submission" date="2017-06" db="EMBL/GenBank/DDBJ databases">
        <authorList>
            <person name="Varghese N."/>
            <person name="Submissions S."/>
        </authorList>
    </citation>
    <scope>NUCLEOTIDE SEQUENCE [LARGE SCALE GENOMIC DNA]</scope>
    <source>
        <strain evidence="3">JCM 23211</strain>
    </source>
</reference>
<dbReference type="AlphaFoldDB" id="A0A239MZY2"/>
<name>A0A239MZY2_9NOCA</name>
<protein>
    <submittedName>
        <fullName evidence="2">Crotonobetaine/carnitine-CoA ligase</fullName>
    </submittedName>
</protein>
<dbReference type="Pfam" id="PF00501">
    <property type="entry name" value="AMP-binding"/>
    <property type="match status" value="1"/>
</dbReference>